<keyword evidence="9 14" id="KW-0560">Oxidoreductase</keyword>
<organism evidence="18">
    <name type="scientific">Aplanochytrium stocchinoi</name>
    <dbReference type="NCBI Taxonomy" id="215587"/>
    <lineage>
        <taxon>Eukaryota</taxon>
        <taxon>Sar</taxon>
        <taxon>Stramenopiles</taxon>
        <taxon>Bigyra</taxon>
        <taxon>Labyrinthulomycetes</taxon>
        <taxon>Thraustochytrida</taxon>
        <taxon>Thraustochytriidae</taxon>
        <taxon>Aplanochytrium</taxon>
    </lineage>
</organism>
<evidence type="ECO:0000256" key="6">
    <source>
        <dbReference type="ARBA" id="ARBA00022605"/>
    </source>
</evidence>
<evidence type="ECO:0000256" key="15">
    <source>
        <dbReference type="RuleBase" id="RU004171"/>
    </source>
</evidence>
<dbReference type="PROSITE" id="PS01042">
    <property type="entry name" value="HOMOSER_DHGENASE"/>
    <property type="match status" value="1"/>
</dbReference>
<dbReference type="SUPFAM" id="SSF55347">
    <property type="entry name" value="Glyceraldehyde-3-phosphate dehydrogenase-like, C-terminal domain"/>
    <property type="match status" value="1"/>
</dbReference>
<comment type="similarity">
    <text evidence="4 15">Belongs to the homoserine dehydrogenase family.</text>
</comment>
<gene>
    <name evidence="18" type="ORF">ASTO00021_LOCUS1085</name>
</gene>
<dbReference type="PIRSF" id="PIRSF036497">
    <property type="entry name" value="HDH_short"/>
    <property type="match status" value="1"/>
</dbReference>
<dbReference type="AlphaFoldDB" id="A0A7S3PA70"/>
<protein>
    <recommendedName>
        <fullName evidence="5 14">Homoserine dehydrogenase</fullName>
        <ecNumber evidence="5 14">1.1.1.3</ecNumber>
    </recommendedName>
</protein>
<dbReference type="UniPathway" id="UPA00051">
    <property type="reaction ID" value="UER00465"/>
</dbReference>
<dbReference type="SUPFAM" id="SSF51735">
    <property type="entry name" value="NAD(P)-binding Rossmann-fold domains"/>
    <property type="match status" value="1"/>
</dbReference>
<dbReference type="EC" id="1.1.1.3" evidence="5 14"/>
<dbReference type="InterPro" id="IPR022697">
    <property type="entry name" value="HDH_short"/>
</dbReference>
<dbReference type="GO" id="GO:0009088">
    <property type="term" value="P:threonine biosynthetic process"/>
    <property type="evidence" value="ECO:0007669"/>
    <property type="project" value="UniProtKB-UniPathway"/>
</dbReference>
<accession>A0A7S3PA70</accession>
<evidence type="ECO:0000256" key="14">
    <source>
        <dbReference type="RuleBase" id="RU000579"/>
    </source>
</evidence>
<keyword evidence="10 14" id="KW-0486">Methionine biosynthesis</keyword>
<evidence type="ECO:0000259" key="16">
    <source>
        <dbReference type="Pfam" id="PF00208"/>
    </source>
</evidence>
<dbReference type="UniPathway" id="UPA00050">
    <property type="reaction ID" value="UER00063"/>
</dbReference>
<dbReference type="InterPro" id="IPR011147">
    <property type="entry name" value="Bifunc_Aspkin/hSer_DH"/>
</dbReference>
<dbReference type="InterPro" id="IPR019811">
    <property type="entry name" value="HDH_CS"/>
</dbReference>
<reference evidence="18" key="1">
    <citation type="submission" date="2021-01" db="EMBL/GenBank/DDBJ databases">
        <authorList>
            <person name="Corre E."/>
            <person name="Pelletier E."/>
            <person name="Niang G."/>
            <person name="Scheremetjew M."/>
            <person name="Finn R."/>
            <person name="Kale V."/>
            <person name="Holt S."/>
            <person name="Cochrane G."/>
            <person name="Meng A."/>
            <person name="Brown T."/>
            <person name="Cohen L."/>
        </authorList>
    </citation>
    <scope>NUCLEOTIDE SEQUENCE</scope>
    <source>
        <strain evidence="18">GSBS06</strain>
    </source>
</reference>
<sequence>MNLTVFGFGSVGRVLCRQALDIGIGVVAVADSTGVLVSSNSSFSSEELNTISKAKESGKRLSDISTPTATLLQPLDAVDYIAKNSQSPVVADCSAYDDPSTYLLPALARNVPIVLANKKPLTGTMEDFLKLTERRDFIRLESTVGAGLPTMITLRRILDSGDEIKKVEGQLSGTLGYILSALQKGDKFSDVVVDAKAKGFTEPDPRDDLSGVDVARKALIISRCMGQSFNLSDIEIEALYPPEFEDISLDEFMSKLPELDEIVDDKVKSAKGKDKFLRYTATVKPEGIRAGLVEVEKASPLASLEGTDNLISFETKWYTSPTVVRGPGAGVEVTAAGVLSDCMDLYGSKVRTQWGNL</sequence>
<dbReference type="PANTHER" id="PTHR43070">
    <property type="match status" value="1"/>
</dbReference>
<evidence type="ECO:0000256" key="9">
    <source>
        <dbReference type="ARBA" id="ARBA00023002"/>
    </source>
</evidence>
<evidence type="ECO:0000256" key="12">
    <source>
        <dbReference type="PIRSR" id="PIRSR036497-1"/>
    </source>
</evidence>
<dbReference type="PANTHER" id="PTHR43070:SF3">
    <property type="entry name" value="HOMOSERINE DEHYDROGENASE"/>
    <property type="match status" value="1"/>
</dbReference>
<evidence type="ECO:0000256" key="5">
    <source>
        <dbReference type="ARBA" id="ARBA00013213"/>
    </source>
</evidence>
<comment type="pathway">
    <text evidence="2 14">Amino-acid biosynthesis; L-threonine biosynthesis; L-threonine from L-aspartate: step 3/5.</text>
</comment>
<dbReference type="Gene3D" id="3.40.50.720">
    <property type="entry name" value="NAD(P)-binding Rossmann-like Domain"/>
    <property type="match status" value="1"/>
</dbReference>
<dbReference type="FunFam" id="3.30.360.10:FF:000006">
    <property type="entry name" value="Bifunctional aspartokinase/homoserine dehydrogenase"/>
    <property type="match status" value="1"/>
</dbReference>
<evidence type="ECO:0000256" key="2">
    <source>
        <dbReference type="ARBA" id="ARBA00005056"/>
    </source>
</evidence>
<dbReference type="GO" id="GO:0009086">
    <property type="term" value="P:methionine biosynthetic process"/>
    <property type="evidence" value="ECO:0007669"/>
    <property type="project" value="UniProtKB-KW"/>
</dbReference>
<name>A0A7S3PA70_9STRA</name>
<dbReference type="InterPro" id="IPR006096">
    <property type="entry name" value="Glu/Leu/Phe/Val/Trp_DH_C"/>
</dbReference>
<evidence type="ECO:0000256" key="10">
    <source>
        <dbReference type="ARBA" id="ARBA00023167"/>
    </source>
</evidence>
<proteinExistence type="inferred from homology"/>
<dbReference type="InterPro" id="IPR036291">
    <property type="entry name" value="NAD(P)-bd_dom_sf"/>
</dbReference>
<dbReference type="Pfam" id="PF00208">
    <property type="entry name" value="ELFV_dehydrog"/>
    <property type="match status" value="1"/>
</dbReference>
<evidence type="ECO:0000256" key="11">
    <source>
        <dbReference type="ARBA" id="ARBA00048841"/>
    </source>
</evidence>
<dbReference type="GO" id="GO:0004412">
    <property type="term" value="F:homoserine dehydrogenase activity"/>
    <property type="evidence" value="ECO:0007669"/>
    <property type="project" value="UniProtKB-EC"/>
</dbReference>
<evidence type="ECO:0000256" key="3">
    <source>
        <dbReference type="ARBA" id="ARBA00005062"/>
    </source>
</evidence>
<evidence type="ECO:0000256" key="1">
    <source>
        <dbReference type="ARBA" id="ARBA00001920"/>
    </source>
</evidence>
<evidence type="ECO:0000256" key="13">
    <source>
        <dbReference type="PIRSR" id="PIRSR036497-2"/>
    </source>
</evidence>
<dbReference type="InterPro" id="IPR001342">
    <property type="entry name" value="HDH_cat"/>
</dbReference>
<feature type="domain" description="Glutamate/phenylalanine/leucine/valine/L-tryptophan dehydrogenase C-terminal" evidence="16">
    <location>
        <begin position="3"/>
        <end position="74"/>
    </location>
</feature>
<comment type="cofactor">
    <cofactor evidence="1">
        <name>a metal cation</name>
        <dbReference type="ChEBI" id="CHEBI:25213"/>
    </cofactor>
</comment>
<keyword evidence="8 13" id="KW-0521">NADP</keyword>
<feature type="binding site" evidence="13">
    <location>
        <position position="202"/>
    </location>
    <ligand>
        <name>L-homoserine</name>
        <dbReference type="ChEBI" id="CHEBI:57476"/>
    </ligand>
</feature>
<dbReference type="Gene3D" id="3.30.360.10">
    <property type="entry name" value="Dihydrodipicolinate Reductase, domain 2"/>
    <property type="match status" value="1"/>
</dbReference>
<evidence type="ECO:0000259" key="17">
    <source>
        <dbReference type="Pfam" id="PF00742"/>
    </source>
</evidence>
<comment type="catalytic activity">
    <reaction evidence="11">
        <text>L-homoserine + NADP(+) = L-aspartate 4-semialdehyde + NADPH + H(+)</text>
        <dbReference type="Rhea" id="RHEA:15761"/>
        <dbReference type="ChEBI" id="CHEBI:15378"/>
        <dbReference type="ChEBI" id="CHEBI:57476"/>
        <dbReference type="ChEBI" id="CHEBI:57783"/>
        <dbReference type="ChEBI" id="CHEBI:58349"/>
        <dbReference type="ChEBI" id="CHEBI:537519"/>
        <dbReference type="EC" id="1.1.1.3"/>
    </reaction>
    <physiologicalReaction direction="right-to-left" evidence="11">
        <dbReference type="Rhea" id="RHEA:15763"/>
    </physiologicalReaction>
</comment>
<comment type="pathway">
    <text evidence="3 14">Amino-acid biosynthesis; L-methionine biosynthesis via de novo pathway; L-homoserine from L-aspartate: step 3/3.</text>
</comment>
<keyword evidence="6 14" id="KW-0028">Amino-acid biosynthesis</keyword>
<evidence type="ECO:0000256" key="4">
    <source>
        <dbReference type="ARBA" id="ARBA00006753"/>
    </source>
</evidence>
<feature type="binding site" evidence="13">
    <location>
        <position position="118"/>
    </location>
    <ligand>
        <name>NADPH</name>
        <dbReference type="ChEBI" id="CHEBI:57783"/>
    </ligand>
</feature>
<keyword evidence="7 14" id="KW-0791">Threonine biosynthesis</keyword>
<evidence type="ECO:0000256" key="8">
    <source>
        <dbReference type="ARBA" id="ARBA00022857"/>
    </source>
</evidence>
<feature type="binding site" evidence="13">
    <location>
        <begin position="7"/>
        <end position="12"/>
    </location>
    <ligand>
        <name>NADP(+)</name>
        <dbReference type="ChEBI" id="CHEBI:58349"/>
    </ligand>
</feature>
<evidence type="ECO:0000313" key="18">
    <source>
        <dbReference type="EMBL" id="CAE0430726.1"/>
    </source>
</evidence>
<feature type="active site" description="Proton donor" evidence="12">
    <location>
        <position position="217"/>
    </location>
</feature>
<dbReference type="EMBL" id="HBIN01001736">
    <property type="protein sequence ID" value="CAE0430726.1"/>
    <property type="molecule type" value="Transcribed_RNA"/>
</dbReference>
<dbReference type="Pfam" id="PF00742">
    <property type="entry name" value="Homoserine_dh"/>
    <property type="match status" value="1"/>
</dbReference>
<feature type="domain" description="Homoserine dehydrogenase catalytic" evidence="17">
    <location>
        <begin position="149"/>
        <end position="343"/>
    </location>
</feature>
<evidence type="ECO:0000256" key="7">
    <source>
        <dbReference type="ARBA" id="ARBA00022697"/>
    </source>
</evidence>